<dbReference type="GO" id="GO:0009244">
    <property type="term" value="P:lipopolysaccharide core region biosynthetic process"/>
    <property type="evidence" value="ECO:0007669"/>
    <property type="project" value="TreeGrafter"/>
</dbReference>
<keyword evidence="4" id="KW-1185">Reference proteome</keyword>
<dbReference type="PANTHER" id="PTHR30160">
    <property type="entry name" value="TETRAACYLDISACCHARIDE 4'-KINASE-RELATED"/>
    <property type="match status" value="1"/>
</dbReference>
<accession>B9L6Q3</accession>
<evidence type="ECO:0000256" key="2">
    <source>
        <dbReference type="ARBA" id="ARBA00022679"/>
    </source>
</evidence>
<dbReference type="OrthoDB" id="9797795at2"/>
<dbReference type="KEGG" id="nam:NAMH_1661"/>
<dbReference type="AlphaFoldDB" id="B9L6Q3"/>
<dbReference type="InterPro" id="IPR002201">
    <property type="entry name" value="Glyco_trans_9"/>
</dbReference>
<dbReference type="PANTHER" id="PTHR30160:SF1">
    <property type="entry name" value="LIPOPOLYSACCHARIDE 1,2-N-ACETYLGLUCOSAMINETRANSFERASE-RELATED"/>
    <property type="match status" value="1"/>
</dbReference>
<dbReference type="Pfam" id="PF01075">
    <property type="entry name" value="Glyco_transf_9"/>
    <property type="match status" value="1"/>
</dbReference>
<name>B9L6Q3_NAUPA</name>
<dbReference type="SUPFAM" id="SSF53756">
    <property type="entry name" value="UDP-Glycosyltransferase/glycogen phosphorylase"/>
    <property type="match status" value="1"/>
</dbReference>
<gene>
    <name evidence="3" type="ordered locus">NAMH_1661</name>
</gene>
<keyword evidence="1" id="KW-0328">Glycosyltransferase</keyword>
<sequence>MITKIKIFIKYILFNIIDKLIRKNSKVKEKTILLIRLDAIGDYVLFRNFIEVLKNEYKNYKITLVGNVAWKAIAEEFDSEFIDKFIGIDRVKFGKNIVYRYKKLKEITKQDYEIVINPIYSRTFLFDDNIVKVVNAKEKIGSNGDLSNIRKWQKNISDKYYTKLLPAKNEIMFEFYRNKEFFENLLNKKIDIKRPIIKLKEKILSFKLPNNYAILFIGASADFRKWSIENFVEIGKYLKDKYNYEIVVCGGPTDIEEAKKFKNLANYDYIDMVGKTSLIDFLYIIYNGNLMIANETSAPHFAVALEMTNIFVISNGNHFGRFTPYPKEIWPYYYPIYHPEIEKDLDNYKKLSNSYGYGSKLNINNISVEKVKNRISEVLDDENS</sequence>
<evidence type="ECO:0000313" key="4">
    <source>
        <dbReference type="Proteomes" id="UP000000448"/>
    </source>
</evidence>
<dbReference type="GO" id="GO:0005829">
    <property type="term" value="C:cytosol"/>
    <property type="evidence" value="ECO:0007669"/>
    <property type="project" value="TreeGrafter"/>
</dbReference>
<dbReference type="GO" id="GO:0008713">
    <property type="term" value="F:ADP-heptose-lipopolysaccharide heptosyltransferase activity"/>
    <property type="evidence" value="ECO:0007669"/>
    <property type="project" value="TreeGrafter"/>
</dbReference>
<keyword evidence="2" id="KW-0808">Transferase</keyword>
<dbReference type="CAZy" id="GT9">
    <property type="family name" value="Glycosyltransferase Family 9"/>
</dbReference>
<dbReference type="EMBL" id="CP001279">
    <property type="protein sequence ID" value="ACM93569.1"/>
    <property type="molecule type" value="Genomic_DNA"/>
</dbReference>
<dbReference type="InterPro" id="IPR051199">
    <property type="entry name" value="LPS_LOS_Heptosyltrfase"/>
</dbReference>
<protein>
    <submittedName>
        <fullName evidence="3">Heptosyltransferase family</fullName>
    </submittedName>
</protein>
<dbReference type="CDD" id="cd03789">
    <property type="entry name" value="GT9_LPS_heptosyltransferase"/>
    <property type="match status" value="1"/>
</dbReference>
<dbReference type="STRING" id="598659.NAMH_1661"/>
<dbReference type="HOGENOM" id="CLU_038371_0_4_7"/>
<dbReference type="Proteomes" id="UP000000448">
    <property type="component" value="Chromosome"/>
</dbReference>
<dbReference type="Gene3D" id="3.40.50.2000">
    <property type="entry name" value="Glycogen Phosphorylase B"/>
    <property type="match status" value="2"/>
</dbReference>
<evidence type="ECO:0000313" key="3">
    <source>
        <dbReference type="EMBL" id="ACM93569.1"/>
    </source>
</evidence>
<evidence type="ECO:0000256" key="1">
    <source>
        <dbReference type="ARBA" id="ARBA00022676"/>
    </source>
</evidence>
<dbReference type="RefSeq" id="WP_015902621.1">
    <property type="nucleotide sequence ID" value="NC_012115.1"/>
</dbReference>
<dbReference type="eggNOG" id="COG0859">
    <property type="taxonomic scope" value="Bacteria"/>
</dbReference>
<proteinExistence type="predicted"/>
<organism evidence="3 4">
    <name type="scientific">Nautilia profundicola (strain ATCC BAA-1463 / DSM 18972 / AmH)</name>
    <dbReference type="NCBI Taxonomy" id="598659"/>
    <lineage>
        <taxon>Bacteria</taxon>
        <taxon>Pseudomonadati</taxon>
        <taxon>Campylobacterota</taxon>
        <taxon>Epsilonproteobacteria</taxon>
        <taxon>Nautiliales</taxon>
        <taxon>Nautiliaceae</taxon>
        <taxon>Nautilia</taxon>
    </lineage>
</organism>
<reference evidence="3 4" key="1">
    <citation type="journal article" date="2009" name="PLoS Genet.">
        <title>Adaptations to submarine hydrothermal environments exemplified by the genome of Nautilia profundicola.</title>
        <authorList>
            <person name="Campbell B.J."/>
            <person name="Smith J.L."/>
            <person name="Hanson T.E."/>
            <person name="Klotz M.G."/>
            <person name="Stein L.Y."/>
            <person name="Lee C.K."/>
            <person name="Wu D."/>
            <person name="Robinson J.M."/>
            <person name="Khouri H.M."/>
            <person name="Eisen J.A."/>
            <person name="Cary S.C."/>
        </authorList>
    </citation>
    <scope>NUCLEOTIDE SEQUENCE [LARGE SCALE GENOMIC DNA]</scope>
    <source>
        <strain evidence="4">ATCC BAA-1463 / DSM 18972 / AmH</strain>
    </source>
</reference>